<dbReference type="AlphaFoldDB" id="A0A7W3LL65"/>
<evidence type="ECO:0000313" key="2">
    <source>
        <dbReference type="Proteomes" id="UP000572680"/>
    </source>
</evidence>
<protein>
    <submittedName>
        <fullName evidence="1">Uncharacterized protein</fullName>
    </submittedName>
</protein>
<dbReference type="RefSeq" id="WP_182842579.1">
    <property type="nucleotide sequence ID" value="NZ_BAAALP010000037.1"/>
</dbReference>
<name>A0A7W3LL65_ACTNM</name>
<proteinExistence type="predicted"/>
<keyword evidence="2" id="KW-1185">Reference proteome</keyword>
<organism evidence="1 2">
    <name type="scientific">Actinomadura namibiensis</name>
    <dbReference type="NCBI Taxonomy" id="182080"/>
    <lineage>
        <taxon>Bacteria</taxon>
        <taxon>Bacillati</taxon>
        <taxon>Actinomycetota</taxon>
        <taxon>Actinomycetes</taxon>
        <taxon>Streptosporangiales</taxon>
        <taxon>Thermomonosporaceae</taxon>
        <taxon>Actinomadura</taxon>
    </lineage>
</organism>
<gene>
    <name evidence="1" type="ORF">HNR61_001721</name>
</gene>
<dbReference type="EMBL" id="JACJIA010000002">
    <property type="protein sequence ID" value="MBA8950108.1"/>
    <property type="molecule type" value="Genomic_DNA"/>
</dbReference>
<dbReference type="Proteomes" id="UP000572680">
    <property type="component" value="Unassembled WGS sequence"/>
</dbReference>
<evidence type="ECO:0000313" key="1">
    <source>
        <dbReference type="EMBL" id="MBA8950108.1"/>
    </source>
</evidence>
<sequence length="130" mass="14404">MLYVREQAANSTLTASAIAPLMPWSSIGNGWVVMLFDHLNGRDADLSPGSPDLPQVVTLLERLGSLPTWEDAPPAARNVEAPTEKANALLNRQTDGEHREMRAQALDRYDLDARARAAEAGRAWIRYRTH</sequence>
<comment type="caution">
    <text evidence="1">The sequence shown here is derived from an EMBL/GenBank/DDBJ whole genome shotgun (WGS) entry which is preliminary data.</text>
</comment>
<accession>A0A7W3LL65</accession>
<reference evidence="1 2" key="1">
    <citation type="submission" date="2020-08" db="EMBL/GenBank/DDBJ databases">
        <title>Genomic Encyclopedia of Type Strains, Phase IV (KMG-IV): sequencing the most valuable type-strain genomes for metagenomic binning, comparative biology and taxonomic classification.</title>
        <authorList>
            <person name="Goeker M."/>
        </authorList>
    </citation>
    <scope>NUCLEOTIDE SEQUENCE [LARGE SCALE GENOMIC DNA]</scope>
    <source>
        <strain evidence="1 2">DSM 44197</strain>
    </source>
</reference>